<dbReference type="EMBL" id="LT629701">
    <property type="protein sequence ID" value="SDN65596.1"/>
    <property type="molecule type" value="Genomic_DNA"/>
</dbReference>
<keyword evidence="1" id="KW-1133">Transmembrane helix</keyword>
<feature type="transmembrane region" description="Helical" evidence="1">
    <location>
        <begin position="113"/>
        <end position="133"/>
    </location>
</feature>
<keyword evidence="1" id="KW-0472">Membrane</keyword>
<feature type="transmembrane region" description="Helical" evidence="1">
    <location>
        <begin position="32"/>
        <end position="52"/>
    </location>
</feature>
<protein>
    <recommendedName>
        <fullName evidence="4">4-amino-4-deoxy-L-arabinose transferase</fullName>
    </recommendedName>
</protein>
<feature type="transmembrane region" description="Helical" evidence="1">
    <location>
        <begin position="281"/>
        <end position="301"/>
    </location>
</feature>
<evidence type="ECO:0000313" key="3">
    <source>
        <dbReference type="Proteomes" id="UP000183376"/>
    </source>
</evidence>
<feature type="transmembrane region" description="Helical" evidence="1">
    <location>
        <begin position="145"/>
        <end position="163"/>
    </location>
</feature>
<feature type="transmembrane region" description="Helical" evidence="1">
    <location>
        <begin position="371"/>
        <end position="389"/>
    </location>
</feature>
<keyword evidence="3" id="KW-1185">Reference proteome</keyword>
<keyword evidence="1" id="KW-0812">Transmembrane</keyword>
<evidence type="ECO:0008006" key="4">
    <source>
        <dbReference type="Google" id="ProtNLM"/>
    </source>
</evidence>
<reference evidence="2 3" key="1">
    <citation type="submission" date="2016-10" db="EMBL/GenBank/DDBJ databases">
        <authorList>
            <person name="de Groot N.N."/>
        </authorList>
    </citation>
    <scope>NUCLEOTIDE SEQUENCE [LARGE SCALE GENOMIC DNA]</scope>
    <source>
        <strain evidence="2 3">DSM 44149</strain>
    </source>
</reference>
<dbReference type="AlphaFoldDB" id="A0A1H0D6H2"/>
<dbReference type="eggNOG" id="ENOG502Z9RC">
    <property type="taxonomic scope" value="Bacteria"/>
</dbReference>
<accession>A0A1H0D6H2</accession>
<proteinExistence type="predicted"/>
<evidence type="ECO:0000256" key="1">
    <source>
        <dbReference type="SAM" id="Phobius"/>
    </source>
</evidence>
<name>A0A1H0D6H2_ALLAB</name>
<dbReference type="Proteomes" id="UP000183376">
    <property type="component" value="Chromosome I"/>
</dbReference>
<feature type="transmembrane region" description="Helical" evidence="1">
    <location>
        <begin position="193"/>
        <end position="215"/>
    </location>
</feature>
<feature type="transmembrane region" description="Helical" evidence="1">
    <location>
        <begin position="227"/>
        <end position="245"/>
    </location>
</feature>
<feature type="transmembrane region" description="Helical" evidence="1">
    <location>
        <begin position="313"/>
        <end position="335"/>
    </location>
</feature>
<evidence type="ECO:0000313" key="2">
    <source>
        <dbReference type="EMBL" id="SDN65596.1"/>
    </source>
</evidence>
<gene>
    <name evidence="2" type="ORF">SAMN04489726_7606</name>
</gene>
<organism evidence="2 3">
    <name type="scientific">Allokutzneria albata</name>
    <name type="common">Kibdelosporangium albatum</name>
    <dbReference type="NCBI Taxonomy" id="211114"/>
    <lineage>
        <taxon>Bacteria</taxon>
        <taxon>Bacillati</taxon>
        <taxon>Actinomycetota</taxon>
        <taxon>Actinomycetes</taxon>
        <taxon>Pseudonocardiales</taxon>
        <taxon>Pseudonocardiaceae</taxon>
        <taxon>Allokutzneria</taxon>
    </lineage>
</organism>
<sequence length="570" mass="58895">MRYGRGDGVPVRFGGMSSNAPVRAGRPGRSSLFAPSTLLLVLAAVPVAAMLFEVLRSPRLHFLDYWSILTRVTEDDGSLNPRGVLTYQNEHPMFLPGLLFWVEAKLLGGYNQVLGLLDVVMVGSTLVLLRRLLPRELGDTKRAALTAGFSLLLFTTSGLHNFAFGFSGAGWLSANLAAVGSLVLAWKGRQVGAIATGLVGCACYGTAFAVWPALALVNWLRRERARWVVGPLVIGVVVVLGWALTYGPRPSLDKGDLLGLDSYLAAVAAALGQLWSTHQDVATGAGVLAGLLLAGFAGLAVRRRLGDELQHPQTPWVGVAVYAAGAAVMISAARAGAGLDIASTSRYASIPALAACAALALVVISWPGFSAVRVAGAVVAVGLATYAIGSVQAGHVRAQYAKQDLLAIAMRTGATTVVTQLRSKVAALPAARALGLYPFNEDFSLGCGTHELGDVIGADALTPLRGVSATERTGGNLDTPAVGDTLINGWAMVADKRVDCVLVLDRAGTVVGGGITAVPRPDVAQVLGVADPRLGFTAVAGPSTAGGHRVVVSAGGRFYQLASAGEQSPG</sequence>
<dbReference type="STRING" id="211114.SAMN04489726_7606"/>
<feature type="transmembrane region" description="Helical" evidence="1">
    <location>
        <begin position="347"/>
        <end position="364"/>
    </location>
</feature>